<sequence length="168" mass="18033">MPTVELLLDDELDGRVRAVWELLAGAGLPSLAEHRHPTNRPHLTLAAADALPPDGWLATALSGIPMALRLDGALSFGGARGALVWAVVPSRALLDLQAAVSEVVRPRSPWLRPDLWTPHVTLMLRATPAQRAEAVRLLGDLPAAEGGLVAARSYDEATRTVRELAVRR</sequence>
<evidence type="ECO:0000313" key="1">
    <source>
        <dbReference type="EMBL" id="MCO1659609.1"/>
    </source>
</evidence>
<organism evidence="1 2">
    <name type="scientific">Pseudonocardia humida</name>
    <dbReference type="NCBI Taxonomy" id="2800819"/>
    <lineage>
        <taxon>Bacteria</taxon>
        <taxon>Bacillati</taxon>
        <taxon>Actinomycetota</taxon>
        <taxon>Actinomycetes</taxon>
        <taxon>Pseudonocardiales</taxon>
        <taxon>Pseudonocardiaceae</taxon>
        <taxon>Pseudonocardia</taxon>
    </lineage>
</organism>
<dbReference type="EMBL" id="JAGSOV010000069">
    <property type="protein sequence ID" value="MCO1659609.1"/>
    <property type="molecule type" value="Genomic_DNA"/>
</dbReference>
<proteinExistence type="predicted"/>
<comment type="caution">
    <text evidence="1">The sequence shown here is derived from an EMBL/GenBank/DDBJ whole genome shotgun (WGS) entry which is preliminary data.</text>
</comment>
<dbReference type="RefSeq" id="WP_252444458.1">
    <property type="nucleotide sequence ID" value="NZ_JAGSOV010000069.1"/>
</dbReference>
<dbReference type="InterPro" id="IPR009097">
    <property type="entry name" value="Cyclic_Pdiesterase"/>
</dbReference>
<dbReference type="Proteomes" id="UP001165283">
    <property type="component" value="Unassembled WGS sequence"/>
</dbReference>
<name>A0ABT1A9W4_9PSEU</name>
<protein>
    <submittedName>
        <fullName evidence="1">2'-5' RNA ligase family protein</fullName>
    </submittedName>
</protein>
<keyword evidence="2" id="KW-1185">Reference proteome</keyword>
<evidence type="ECO:0000313" key="2">
    <source>
        <dbReference type="Proteomes" id="UP001165283"/>
    </source>
</evidence>
<gene>
    <name evidence="1" type="ORF">KDL28_31520</name>
</gene>
<keyword evidence="1" id="KW-0436">Ligase</keyword>
<accession>A0ABT1A9W4</accession>
<dbReference type="GO" id="GO:0016874">
    <property type="term" value="F:ligase activity"/>
    <property type="evidence" value="ECO:0007669"/>
    <property type="project" value="UniProtKB-KW"/>
</dbReference>
<dbReference type="SUPFAM" id="SSF55144">
    <property type="entry name" value="LigT-like"/>
    <property type="match status" value="1"/>
</dbReference>
<reference evidence="1" key="1">
    <citation type="submission" date="2021-04" db="EMBL/GenBank/DDBJ databases">
        <title>Pseudonocardia sp. nov., isolated from sandy soil of mangrove forest.</title>
        <authorList>
            <person name="Zan Z."/>
            <person name="Huang R."/>
            <person name="Liu W."/>
        </authorList>
    </citation>
    <scope>NUCLEOTIDE SEQUENCE</scope>
    <source>
        <strain evidence="1">S2-4</strain>
    </source>
</reference>
<dbReference type="Pfam" id="PF13563">
    <property type="entry name" value="2_5_RNA_ligase2"/>
    <property type="match status" value="1"/>
</dbReference>
<dbReference type="Gene3D" id="3.90.1140.10">
    <property type="entry name" value="Cyclic phosphodiesterase"/>
    <property type="match status" value="1"/>
</dbReference>